<keyword evidence="3" id="KW-0238">DNA-binding</keyword>
<dbReference type="PANTHER" id="PTHR30408">
    <property type="entry name" value="TYPE-1 RESTRICTION ENZYME ECOKI SPECIFICITY PROTEIN"/>
    <property type="match status" value="1"/>
</dbReference>
<protein>
    <submittedName>
        <fullName evidence="5">Type-1 restriction enzyme EcoKI specificity protein</fullName>
    </submittedName>
</protein>
<dbReference type="InterPro" id="IPR000055">
    <property type="entry name" value="Restrct_endonuc_typeI_TRD"/>
</dbReference>
<reference evidence="5" key="1">
    <citation type="submission" date="2019-11" db="EMBL/GenBank/DDBJ databases">
        <authorList>
            <person name="Feng L."/>
        </authorList>
    </citation>
    <scope>NUCLEOTIDE SEQUENCE</scope>
    <source>
        <strain evidence="5">FplautiiLFYP42</strain>
    </source>
</reference>
<dbReference type="InterPro" id="IPR052021">
    <property type="entry name" value="Type-I_RS_S_subunit"/>
</dbReference>
<evidence type="ECO:0000313" key="5">
    <source>
        <dbReference type="EMBL" id="VYU27297.1"/>
    </source>
</evidence>
<evidence type="ECO:0000259" key="4">
    <source>
        <dbReference type="Pfam" id="PF01420"/>
    </source>
</evidence>
<evidence type="ECO:0000256" key="3">
    <source>
        <dbReference type="ARBA" id="ARBA00023125"/>
    </source>
</evidence>
<name>A0A6N3DNF4_FLAPL</name>
<dbReference type="PANTHER" id="PTHR30408:SF12">
    <property type="entry name" value="TYPE I RESTRICTION ENZYME MJAVIII SPECIFICITY SUBUNIT"/>
    <property type="match status" value="1"/>
</dbReference>
<sequence length="388" mass="43276">MEYVNLGDLIVAAKNNRCGDCDFPVLSITKNDGIVLQSEKFKKRIASKDTANYKIVHRGQLVQGIHIDEANFGIQEVVDIGIVSPAYKIWDIKRNAIVPKYLEVVLRSPRSIAYYASKFNGSIKRRERLSDKDFLQMRIPCPSVDEQIYAIEVLDKIIALIDSRKQQLLELDNLIKARFVEMFESHPRETVKAGSLFQEIRNGVSPSTSGIYTLKVLTLSSITQGAFDESAWKNGIFDKMPAADKRVSKTDFYICRGNGNKALVGTAAYSKHDCPDLVFPDTIIAARVDTSKVCLPYLFYAWKQPEVRMQIETGARTTNGTFKVNQKILSDIEIVIPPLDAQLQFAAIVDQIDKSKVVGLINGIMNGGVSSDSRPDGIETCPSEKCTK</sequence>
<dbReference type="SUPFAM" id="SSF116734">
    <property type="entry name" value="DNA methylase specificity domain"/>
    <property type="match status" value="2"/>
</dbReference>
<comment type="similarity">
    <text evidence="1">Belongs to the type-I restriction system S methylase family.</text>
</comment>
<evidence type="ECO:0000256" key="2">
    <source>
        <dbReference type="ARBA" id="ARBA00022747"/>
    </source>
</evidence>
<dbReference type="Gene3D" id="3.90.220.20">
    <property type="entry name" value="DNA methylase specificity domains"/>
    <property type="match status" value="2"/>
</dbReference>
<dbReference type="RefSeq" id="WP_156621462.1">
    <property type="nucleotide sequence ID" value="NZ_CACRUB010000031.1"/>
</dbReference>
<dbReference type="Pfam" id="PF01420">
    <property type="entry name" value="Methylase_S"/>
    <property type="match status" value="1"/>
</dbReference>
<dbReference type="AlphaFoldDB" id="A0A6N3DNF4"/>
<dbReference type="EMBL" id="CACRUB010000031">
    <property type="protein sequence ID" value="VYU27297.1"/>
    <property type="molecule type" value="Genomic_DNA"/>
</dbReference>
<gene>
    <name evidence="5" type="primary">hsdS_1</name>
    <name evidence="5" type="ORF">FPLFYP42_01784</name>
</gene>
<evidence type="ECO:0000256" key="1">
    <source>
        <dbReference type="ARBA" id="ARBA00010923"/>
    </source>
</evidence>
<organism evidence="5">
    <name type="scientific">Flavonifractor plautii</name>
    <name type="common">Fusobacterium plautii</name>
    <dbReference type="NCBI Taxonomy" id="292800"/>
    <lineage>
        <taxon>Bacteria</taxon>
        <taxon>Bacillati</taxon>
        <taxon>Bacillota</taxon>
        <taxon>Clostridia</taxon>
        <taxon>Eubacteriales</taxon>
        <taxon>Oscillospiraceae</taxon>
        <taxon>Flavonifractor</taxon>
    </lineage>
</organism>
<accession>A0A6N3DNF4</accession>
<dbReference type="GO" id="GO:0003677">
    <property type="term" value="F:DNA binding"/>
    <property type="evidence" value="ECO:0007669"/>
    <property type="project" value="UniProtKB-KW"/>
</dbReference>
<feature type="domain" description="Type I restriction modification DNA specificity" evidence="4">
    <location>
        <begin position="257"/>
        <end position="354"/>
    </location>
</feature>
<proteinExistence type="inferred from homology"/>
<keyword evidence="2" id="KW-0680">Restriction system</keyword>
<dbReference type="GO" id="GO:0009307">
    <property type="term" value="P:DNA restriction-modification system"/>
    <property type="evidence" value="ECO:0007669"/>
    <property type="project" value="UniProtKB-KW"/>
</dbReference>
<dbReference type="InterPro" id="IPR044946">
    <property type="entry name" value="Restrct_endonuc_typeI_TRD_sf"/>
</dbReference>